<dbReference type="KEGG" id="sfj:SAMEA4384070_3520"/>
<dbReference type="OrthoDB" id="6492591at2"/>
<name>A0A240C896_SERFI</name>
<keyword evidence="2" id="KW-1185">Reference proteome</keyword>
<dbReference type="EMBL" id="LT906479">
    <property type="protein sequence ID" value="SNW03782.1"/>
    <property type="molecule type" value="Genomic_DNA"/>
</dbReference>
<evidence type="ECO:0000313" key="1">
    <source>
        <dbReference type="EMBL" id="SNW03782.1"/>
    </source>
</evidence>
<evidence type="ECO:0000313" key="2">
    <source>
        <dbReference type="Proteomes" id="UP000215134"/>
    </source>
</evidence>
<dbReference type="RefSeq" id="WP_061795715.1">
    <property type="nucleotide sequence ID" value="NZ_CABITV010000004.1"/>
</dbReference>
<dbReference type="GeneID" id="75028655"/>
<organism evidence="1 2">
    <name type="scientific">Serratia ficaria</name>
    <dbReference type="NCBI Taxonomy" id="61651"/>
    <lineage>
        <taxon>Bacteria</taxon>
        <taxon>Pseudomonadati</taxon>
        <taxon>Pseudomonadota</taxon>
        <taxon>Gammaproteobacteria</taxon>
        <taxon>Enterobacterales</taxon>
        <taxon>Yersiniaceae</taxon>
        <taxon>Serratia</taxon>
    </lineage>
</organism>
<proteinExistence type="predicted"/>
<protein>
    <submittedName>
        <fullName evidence="1">Uncharacterized protein</fullName>
    </submittedName>
</protein>
<sequence>MDVDIHTYQIICESQFTLGLQISKYAWGHPLITLSDNGEFTVVKSTKRMRLANQMPVEVISFANNYAVVWDNNRKHIYYSKAGRLYSCALEFSYTPKAG</sequence>
<gene>
    <name evidence="1" type="ORF">SAMEA4384070_03520</name>
</gene>
<accession>A0A240C896</accession>
<dbReference type="Proteomes" id="UP000215134">
    <property type="component" value="Chromosome 1"/>
</dbReference>
<reference evidence="1 2" key="1">
    <citation type="submission" date="2017-06" db="EMBL/GenBank/DDBJ databases">
        <authorList>
            <consortium name="Pathogen Informatics"/>
        </authorList>
    </citation>
    <scope>NUCLEOTIDE SEQUENCE [LARGE SCALE GENOMIC DNA]</scope>
    <source>
        <strain evidence="1 2">NCTC12148</strain>
    </source>
</reference>
<dbReference type="AlphaFoldDB" id="A0A240C896"/>